<evidence type="ECO:0000313" key="1">
    <source>
        <dbReference type="EMBL" id="KAL3343421.1"/>
    </source>
</evidence>
<accession>A0ABD2SHS5</accession>
<gene>
    <name evidence="1" type="ORF">AABB24_027115</name>
</gene>
<dbReference type="PANTHER" id="PTHR38390:SF2">
    <property type="entry name" value="OS01G0103900 PROTEIN"/>
    <property type="match status" value="1"/>
</dbReference>
<reference evidence="1 2" key="1">
    <citation type="submission" date="2024-05" db="EMBL/GenBank/DDBJ databases">
        <title>De novo assembly of an allotetraploid wild potato.</title>
        <authorList>
            <person name="Hosaka A.J."/>
        </authorList>
    </citation>
    <scope>NUCLEOTIDE SEQUENCE [LARGE SCALE GENOMIC DNA]</scope>
    <source>
        <tissue evidence="1">Young leaves</tissue>
    </source>
</reference>
<organism evidence="1 2">
    <name type="scientific">Solanum stoloniferum</name>
    <dbReference type="NCBI Taxonomy" id="62892"/>
    <lineage>
        <taxon>Eukaryota</taxon>
        <taxon>Viridiplantae</taxon>
        <taxon>Streptophyta</taxon>
        <taxon>Embryophyta</taxon>
        <taxon>Tracheophyta</taxon>
        <taxon>Spermatophyta</taxon>
        <taxon>Magnoliopsida</taxon>
        <taxon>eudicotyledons</taxon>
        <taxon>Gunneridae</taxon>
        <taxon>Pentapetalae</taxon>
        <taxon>asterids</taxon>
        <taxon>lamiids</taxon>
        <taxon>Solanales</taxon>
        <taxon>Solanaceae</taxon>
        <taxon>Solanoideae</taxon>
        <taxon>Solaneae</taxon>
        <taxon>Solanum</taxon>
    </lineage>
</organism>
<keyword evidence="2" id="KW-1185">Reference proteome</keyword>
<protein>
    <submittedName>
        <fullName evidence="1">Uncharacterized protein</fullName>
    </submittedName>
</protein>
<proteinExistence type="predicted"/>
<dbReference type="Proteomes" id="UP001627284">
    <property type="component" value="Unassembled WGS sequence"/>
</dbReference>
<dbReference type="EMBL" id="JBJKTR010000015">
    <property type="protein sequence ID" value="KAL3343421.1"/>
    <property type="molecule type" value="Genomic_DNA"/>
</dbReference>
<comment type="caution">
    <text evidence="1">The sequence shown here is derived from an EMBL/GenBank/DDBJ whole genome shotgun (WGS) entry which is preliminary data.</text>
</comment>
<name>A0ABD2SHS5_9SOLN</name>
<dbReference type="PANTHER" id="PTHR38390">
    <property type="entry name" value="OS01G0103900 PROTEIN"/>
    <property type="match status" value="1"/>
</dbReference>
<dbReference type="AlphaFoldDB" id="A0ABD2SHS5"/>
<evidence type="ECO:0000313" key="2">
    <source>
        <dbReference type="Proteomes" id="UP001627284"/>
    </source>
</evidence>
<sequence>MSTLLGFTSLYNFLGESIFLFLLSITNRCADAHALSGLVKKWFQELKEGLEEQMQARFVFKINLLGSTNQISCNLCTSFNQIIDEFVPCKSCRCHGIPFDNSRTNPTDMSSCPVTGVKLGVLDLVDSSVKIGEHTILYMPSFQCCQDLQKVPLPTNFNVVERTNLSSLDEGIILGASYIVTPAFSGLDDTDKSELNVKLFRVLCGILHSLDQGLVCSSNCNIETAKQTSFLCYYILLPSEKGVMILRRLAGSEEVFPVPDITNIACIPVSKDIESSLQASLLKV</sequence>